<organism evidence="2 3">
    <name type="scientific">Desulfosudis oleivorans (strain DSM 6200 / JCM 39069 / Hxd3)</name>
    <name type="common">Desulfococcus oleovorans</name>
    <dbReference type="NCBI Taxonomy" id="96561"/>
    <lineage>
        <taxon>Bacteria</taxon>
        <taxon>Pseudomonadati</taxon>
        <taxon>Thermodesulfobacteriota</taxon>
        <taxon>Desulfobacteria</taxon>
        <taxon>Desulfobacterales</taxon>
        <taxon>Desulfosudaceae</taxon>
        <taxon>Desulfosudis</taxon>
    </lineage>
</organism>
<dbReference type="OrthoDB" id="9810508at2"/>
<gene>
    <name evidence="2" type="ordered locus">Dole_3002</name>
</gene>
<dbReference type="CDD" id="cd07983">
    <property type="entry name" value="LPLAT_DUF374-like"/>
    <property type="match status" value="1"/>
</dbReference>
<evidence type="ECO:0000313" key="3">
    <source>
        <dbReference type="Proteomes" id="UP000008561"/>
    </source>
</evidence>
<keyword evidence="3" id="KW-1185">Reference proteome</keyword>
<evidence type="ECO:0000259" key="1">
    <source>
        <dbReference type="Pfam" id="PF04028"/>
    </source>
</evidence>
<name>A8ZZ32_DESOH</name>
<dbReference type="eggNOG" id="COG2121">
    <property type="taxonomic scope" value="Bacteria"/>
</dbReference>
<reference evidence="2 3" key="1">
    <citation type="submission" date="2007-10" db="EMBL/GenBank/DDBJ databases">
        <title>Complete sequence of Desulfococcus oleovorans Hxd3.</title>
        <authorList>
            <consortium name="US DOE Joint Genome Institute"/>
            <person name="Copeland A."/>
            <person name="Lucas S."/>
            <person name="Lapidus A."/>
            <person name="Barry K."/>
            <person name="Glavina del Rio T."/>
            <person name="Dalin E."/>
            <person name="Tice H."/>
            <person name="Pitluck S."/>
            <person name="Kiss H."/>
            <person name="Brettin T."/>
            <person name="Bruce D."/>
            <person name="Detter J.C."/>
            <person name="Han C."/>
            <person name="Schmutz J."/>
            <person name="Larimer F."/>
            <person name="Land M."/>
            <person name="Hauser L."/>
            <person name="Kyrpides N."/>
            <person name="Kim E."/>
            <person name="Wawrik B."/>
            <person name="Richardson P."/>
        </authorList>
    </citation>
    <scope>NUCLEOTIDE SEQUENCE [LARGE SCALE GENOMIC DNA]</scope>
    <source>
        <strain evidence="3">DSM 6200 / JCM 39069 / Hxd3</strain>
    </source>
</reference>
<sequence length="241" mass="26648">MRIHRQKIIAALIPWLVTFLARLWFGTVRVRIADKDVFDHYFTNGRDTGHVVAGAWHRNAIFFFYYFRKLKNAGIMISSSKGGDIAAGIARRFGYDVVRGSSSQGGRTALLNMVSYMKTSPVQMICGTPVDGPRGPGRKMKKGMLILARDAGAFFVPMACSGKRVFTLHKAWDKTILPKPFATMVLTFGTPIKIDPDISEADLELLRQKAETELDAITDRADHLSGYADTADFAAAASVKE</sequence>
<evidence type="ECO:0000313" key="2">
    <source>
        <dbReference type="EMBL" id="ABW68805.1"/>
    </source>
</evidence>
<accession>A8ZZ32</accession>
<dbReference type="Pfam" id="PF04028">
    <property type="entry name" value="DUF374"/>
    <property type="match status" value="1"/>
</dbReference>
<dbReference type="AlphaFoldDB" id="A8ZZ32"/>
<dbReference type="InterPro" id="IPR007172">
    <property type="entry name" value="DUF374"/>
</dbReference>
<proteinExistence type="predicted"/>
<dbReference type="KEGG" id="dol:Dole_3002"/>
<dbReference type="RefSeq" id="WP_012176416.1">
    <property type="nucleotide sequence ID" value="NC_009943.1"/>
</dbReference>
<dbReference type="HOGENOM" id="CLU_086327_1_0_7"/>
<feature type="domain" description="DUF374" evidence="1">
    <location>
        <begin position="66"/>
        <end position="136"/>
    </location>
</feature>
<dbReference type="Proteomes" id="UP000008561">
    <property type="component" value="Chromosome"/>
</dbReference>
<protein>
    <recommendedName>
        <fullName evidence="1">DUF374 domain-containing protein</fullName>
    </recommendedName>
</protein>
<dbReference type="STRING" id="96561.Dole_3002"/>
<dbReference type="EMBL" id="CP000859">
    <property type="protein sequence ID" value="ABW68805.1"/>
    <property type="molecule type" value="Genomic_DNA"/>
</dbReference>
<dbReference type="SUPFAM" id="SSF69593">
    <property type="entry name" value="Glycerol-3-phosphate (1)-acyltransferase"/>
    <property type="match status" value="1"/>
</dbReference>